<feature type="compositionally biased region" description="Polar residues" evidence="1">
    <location>
        <begin position="291"/>
        <end position="304"/>
    </location>
</feature>
<evidence type="ECO:0000313" key="2">
    <source>
        <dbReference type="EMBL" id="KAF6754313.1"/>
    </source>
</evidence>
<evidence type="ECO:0000256" key="1">
    <source>
        <dbReference type="SAM" id="MobiDB-lite"/>
    </source>
</evidence>
<feature type="region of interest" description="Disordered" evidence="1">
    <location>
        <begin position="334"/>
        <end position="355"/>
    </location>
</feature>
<feature type="compositionally biased region" description="Polar residues" evidence="1">
    <location>
        <begin position="334"/>
        <end position="345"/>
    </location>
</feature>
<reference evidence="2 3" key="1">
    <citation type="submission" date="2020-07" db="EMBL/GenBank/DDBJ databases">
        <title>Comparative genomics of pyrophilous fungi reveals a link between fire events and developmental genes.</title>
        <authorList>
            <consortium name="DOE Joint Genome Institute"/>
            <person name="Steindorff A.S."/>
            <person name="Carver A."/>
            <person name="Calhoun S."/>
            <person name="Stillman K."/>
            <person name="Liu H."/>
            <person name="Lipzen A."/>
            <person name="Pangilinan J."/>
            <person name="Labutti K."/>
            <person name="Bruns T.D."/>
            <person name="Grigoriev I.V."/>
        </authorList>
    </citation>
    <scope>NUCLEOTIDE SEQUENCE [LARGE SCALE GENOMIC DNA]</scope>
    <source>
        <strain evidence="2 3">CBS 144469</strain>
    </source>
</reference>
<proteinExistence type="predicted"/>
<dbReference type="OrthoDB" id="3043233at2759"/>
<comment type="caution">
    <text evidence="2">The sequence shown here is derived from an EMBL/GenBank/DDBJ whole genome shotgun (WGS) entry which is preliminary data.</text>
</comment>
<dbReference type="AlphaFoldDB" id="A0A8H6HYT0"/>
<organism evidence="2 3">
    <name type="scientific">Ephemerocybe angulata</name>
    <dbReference type="NCBI Taxonomy" id="980116"/>
    <lineage>
        <taxon>Eukaryota</taxon>
        <taxon>Fungi</taxon>
        <taxon>Dikarya</taxon>
        <taxon>Basidiomycota</taxon>
        <taxon>Agaricomycotina</taxon>
        <taxon>Agaricomycetes</taxon>
        <taxon>Agaricomycetidae</taxon>
        <taxon>Agaricales</taxon>
        <taxon>Agaricineae</taxon>
        <taxon>Psathyrellaceae</taxon>
        <taxon>Ephemerocybe</taxon>
    </lineage>
</organism>
<dbReference type="Proteomes" id="UP000521943">
    <property type="component" value="Unassembled WGS sequence"/>
</dbReference>
<feature type="compositionally biased region" description="Polar residues" evidence="1">
    <location>
        <begin position="172"/>
        <end position="182"/>
    </location>
</feature>
<feature type="region of interest" description="Disordered" evidence="1">
    <location>
        <begin position="279"/>
        <end position="304"/>
    </location>
</feature>
<evidence type="ECO:0000313" key="3">
    <source>
        <dbReference type="Proteomes" id="UP000521943"/>
    </source>
</evidence>
<sequence>MERQSRLPSHQINTSSSFMAKAELQKPDGPALEPISIRTDVPPFSHYADIMNPDVPDLTYDCDYDYDFATPHSSSSSHMIPTPVYDWTRPLDEEGMDKKDSYYPPLLDDWSPSSVAHYQSSFPSPSHSHYSSPTISRDCALDELNWEKQRYDPLSPTFTTTTIAGIGTTTTRISGPYSTSPTGHPRDAAPQSHPSLQHSYPSSAHNDTPCKSFVQYPASSSSTSTASICDTVSPSALSLASTSPTLHMPPPPLKLHQPRPSRRIPIISLAELASAGEGLLQPSRTKHSKTKTAAQSSHPYSRTSPIEALSPLPLDCNGFSPILEKREVVHSTSKVNLYQSTRPSQRPNPGPPTRFRHGCLPEKVITCSCGCMESYTIR</sequence>
<accession>A0A8H6HYT0</accession>
<protein>
    <submittedName>
        <fullName evidence="2">Uncharacterized protein</fullName>
    </submittedName>
</protein>
<keyword evidence="3" id="KW-1185">Reference proteome</keyword>
<name>A0A8H6HYT0_9AGAR</name>
<feature type="region of interest" description="Disordered" evidence="1">
    <location>
        <begin position="169"/>
        <end position="204"/>
    </location>
</feature>
<dbReference type="EMBL" id="JACGCI010000035">
    <property type="protein sequence ID" value="KAF6754313.1"/>
    <property type="molecule type" value="Genomic_DNA"/>
</dbReference>
<feature type="compositionally biased region" description="Polar residues" evidence="1">
    <location>
        <begin position="1"/>
        <end position="18"/>
    </location>
</feature>
<feature type="compositionally biased region" description="Polar residues" evidence="1">
    <location>
        <begin position="192"/>
        <end position="204"/>
    </location>
</feature>
<feature type="region of interest" description="Disordered" evidence="1">
    <location>
        <begin position="1"/>
        <end position="33"/>
    </location>
</feature>
<gene>
    <name evidence="2" type="ORF">DFP72DRAFT_382893</name>
</gene>